<dbReference type="PANTHER" id="PTHR46111:SF1">
    <property type="entry name" value="RIBOSOMAL RNA SMALL SUBUNIT METHYLTRANSFERASE I"/>
    <property type="match status" value="1"/>
</dbReference>
<protein>
    <recommendedName>
        <fullName evidence="6">Ribosomal RNA small subunit methyltransferase I</fullName>
        <ecNumber evidence="6">2.1.1.198</ecNumber>
    </recommendedName>
    <alternativeName>
        <fullName evidence="6">16S rRNA 2'-O-ribose C1402 methyltransferase</fullName>
    </alternativeName>
    <alternativeName>
        <fullName evidence="6">rRNA (cytidine-2'-O-)-methyltransferase RsmI</fullName>
    </alternativeName>
</protein>
<comment type="function">
    <text evidence="6">Catalyzes the 2'-O-methylation of the ribose of cytidine 1402 (C1402) in 16S rRNA.</text>
</comment>
<evidence type="ECO:0000256" key="1">
    <source>
        <dbReference type="ARBA" id="ARBA00022490"/>
    </source>
</evidence>
<keyword evidence="4 6" id="KW-0808">Transferase</keyword>
<dbReference type="PANTHER" id="PTHR46111">
    <property type="entry name" value="RIBOSOMAL RNA SMALL SUBUNIT METHYLTRANSFERASE I"/>
    <property type="match status" value="1"/>
</dbReference>
<gene>
    <name evidence="6" type="primary">rsmI</name>
    <name evidence="8" type="ORF">A3F51_00205</name>
</gene>
<comment type="subcellular location">
    <subcellularLocation>
        <location evidence="6">Cytoplasm</location>
    </subcellularLocation>
</comment>
<evidence type="ECO:0000256" key="3">
    <source>
        <dbReference type="ARBA" id="ARBA00022603"/>
    </source>
</evidence>
<name>A0A1G2MZX6_9BACT</name>
<dbReference type="FunFam" id="3.40.1010.10:FF:000007">
    <property type="entry name" value="Ribosomal RNA small subunit methyltransferase I"/>
    <property type="match status" value="1"/>
</dbReference>
<dbReference type="PROSITE" id="PS01296">
    <property type="entry name" value="RSMI"/>
    <property type="match status" value="1"/>
</dbReference>
<evidence type="ECO:0000259" key="7">
    <source>
        <dbReference type="Pfam" id="PF00590"/>
    </source>
</evidence>
<evidence type="ECO:0000256" key="2">
    <source>
        <dbReference type="ARBA" id="ARBA00022552"/>
    </source>
</evidence>
<dbReference type="Gene3D" id="3.40.1010.10">
    <property type="entry name" value="Cobalt-precorrin-4 Transmethylase, Domain 1"/>
    <property type="match status" value="1"/>
</dbReference>
<comment type="catalytic activity">
    <reaction evidence="6">
        <text>cytidine(1402) in 16S rRNA + S-adenosyl-L-methionine = 2'-O-methylcytidine(1402) in 16S rRNA + S-adenosyl-L-homocysteine + H(+)</text>
        <dbReference type="Rhea" id="RHEA:42924"/>
        <dbReference type="Rhea" id="RHEA-COMP:10285"/>
        <dbReference type="Rhea" id="RHEA-COMP:10286"/>
        <dbReference type="ChEBI" id="CHEBI:15378"/>
        <dbReference type="ChEBI" id="CHEBI:57856"/>
        <dbReference type="ChEBI" id="CHEBI:59789"/>
        <dbReference type="ChEBI" id="CHEBI:74495"/>
        <dbReference type="ChEBI" id="CHEBI:82748"/>
        <dbReference type="EC" id="2.1.1.198"/>
    </reaction>
</comment>
<dbReference type="Proteomes" id="UP000178089">
    <property type="component" value="Unassembled WGS sequence"/>
</dbReference>
<keyword evidence="5 6" id="KW-0949">S-adenosyl-L-methionine</keyword>
<sequence>MSTLSIIATPIGNLEDITLRALKALATADIILCEDTRVTKKLLDRHGIKKQTLSYHAHSKLSRVWEIVDYLKKGRNLALVSDAGTPGISDPGSELVKKIRQELENEIRTGKVKIETIPGPSALTSALSVAGVPCADFTFLGFLPHKKGRETLFKEISQSVRTVVFYESPHRIVKTLESLEEHLNGNTDDASPQIVTICRELTKIFEEVVQGTAKEVKNYFEEHPDKVRGEFVVIVSG</sequence>
<dbReference type="InterPro" id="IPR014777">
    <property type="entry name" value="4pyrrole_Mease_sub1"/>
</dbReference>
<dbReference type="InterPro" id="IPR018063">
    <property type="entry name" value="SAM_MeTrfase_RsmI_CS"/>
</dbReference>
<dbReference type="SUPFAM" id="SSF53790">
    <property type="entry name" value="Tetrapyrrole methylase"/>
    <property type="match status" value="1"/>
</dbReference>
<keyword evidence="3 6" id="KW-0489">Methyltransferase</keyword>
<dbReference type="PIRSF" id="PIRSF005917">
    <property type="entry name" value="MTase_YraL"/>
    <property type="match status" value="1"/>
</dbReference>
<dbReference type="Gene3D" id="3.30.950.10">
    <property type="entry name" value="Methyltransferase, Cobalt-precorrin-4 Transmethylase, Domain 2"/>
    <property type="match status" value="1"/>
</dbReference>
<accession>A0A1G2MZX6</accession>
<dbReference type="InterPro" id="IPR035996">
    <property type="entry name" value="4pyrrol_Methylase_sf"/>
</dbReference>
<comment type="caution">
    <text evidence="8">The sequence shown here is derived from an EMBL/GenBank/DDBJ whole genome shotgun (WGS) entry which is preliminary data.</text>
</comment>
<dbReference type="GO" id="GO:0070677">
    <property type="term" value="F:rRNA (cytosine-2'-O-)-methyltransferase activity"/>
    <property type="evidence" value="ECO:0007669"/>
    <property type="project" value="UniProtKB-UniRule"/>
</dbReference>
<dbReference type="InterPro" id="IPR008189">
    <property type="entry name" value="rRNA_ssu_MeTfrase_I"/>
</dbReference>
<dbReference type="AlphaFoldDB" id="A0A1G2MZX6"/>
<dbReference type="NCBIfam" id="TIGR00096">
    <property type="entry name" value="16S rRNA (cytidine(1402)-2'-O)-methyltransferase"/>
    <property type="match status" value="1"/>
</dbReference>
<proteinExistence type="inferred from homology"/>
<keyword evidence="1 6" id="KW-0963">Cytoplasm</keyword>
<evidence type="ECO:0000256" key="4">
    <source>
        <dbReference type="ARBA" id="ARBA00022679"/>
    </source>
</evidence>
<dbReference type="InterPro" id="IPR000878">
    <property type="entry name" value="4pyrrol_Mease"/>
</dbReference>
<dbReference type="Pfam" id="PF00590">
    <property type="entry name" value="TP_methylase"/>
    <property type="match status" value="1"/>
</dbReference>
<dbReference type="HAMAP" id="MF_01877">
    <property type="entry name" value="16SrRNA_methyltr_I"/>
    <property type="match status" value="1"/>
</dbReference>
<dbReference type="STRING" id="1802315.A3F51_00205"/>
<evidence type="ECO:0000256" key="6">
    <source>
        <dbReference type="HAMAP-Rule" id="MF_01877"/>
    </source>
</evidence>
<dbReference type="EMBL" id="MHRT01000004">
    <property type="protein sequence ID" value="OHA29446.1"/>
    <property type="molecule type" value="Genomic_DNA"/>
</dbReference>
<evidence type="ECO:0000313" key="9">
    <source>
        <dbReference type="Proteomes" id="UP000178089"/>
    </source>
</evidence>
<dbReference type="CDD" id="cd11648">
    <property type="entry name" value="RsmI"/>
    <property type="match status" value="1"/>
</dbReference>
<dbReference type="GO" id="GO:0005737">
    <property type="term" value="C:cytoplasm"/>
    <property type="evidence" value="ECO:0007669"/>
    <property type="project" value="UniProtKB-SubCell"/>
</dbReference>
<dbReference type="InterPro" id="IPR014776">
    <property type="entry name" value="4pyrrole_Mease_sub2"/>
</dbReference>
<evidence type="ECO:0000313" key="8">
    <source>
        <dbReference type="EMBL" id="OHA29446.1"/>
    </source>
</evidence>
<comment type="similarity">
    <text evidence="6">Belongs to the methyltransferase superfamily. RsmI family.</text>
</comment>
<evidence type="ECO:0000256" key="5">
    <source>
        <dbReference type="ARBA" id="ARBA00022691"/>
    </source>
</evidence>
<dbReference type="EC" id="2.1.1.198" evidence="6"/>
<feature type="domain" description="Tetrapyrrole methylase" evidence="7">
    <location>
        <begin position="4"/>
        <end position="216"/>
    </location>
</feature>
<keyword evidence="2 6" id="KW-0698">rRNA processing</keyword>
<reference evidence="8 9" key="1">
    <citation type="journal article" date="2016" name="Nat. Commun.">
        <title>Thousands of microbial genomes shed light on interconnected biogeochemical processes in an aquifer system.</title>
        <authorList>
            <person name="Anantharaman K."/>
            <person name="Brown C.T."/>
            <person name="Hug L.A."/>
            <person name="Sharon I."/>
            <person name="Castelle C.J."/>
            <person name="Probst A.J."/>
            <person name="Thomas B.C."/>
            <person name="Singh A."/>
            <person name="Wilkins M.J."/>
            <person name="Karaoz U."/>
            <person name="Brodie E.L."/>
            <person name="Williams K.H."/>
            <person name="Hubbard S.S."/>
            <person name="Banfield J.F."/>
        </authorList>
    </citation>
    <scope>NUCLEOTIDE SEQUENCE [LARGE SCALE GENOMIC DNA]</scope>
</reference>
<dbReference type="FunFam" id="3.30.950.10:FF:000002">
    <property type="entry name" value="Ribosomal RNA small subunit methyltransferase I"/>
    <property type="match status" value="1"/>
</dbReference>
<organism evidence="8 9">
    <name type="scientific">Candidatus Taylorbacteria bacterium RIFCSPHIGHO2_12_FULL_45_16</name>
    <dbReference type="NCBI Taxonomy" id="1802315"/>
    <lineage>
        <taxon>Bacteria</taxon>
        <taxon>Candidatus Tayloriibacteriota</taxon>
    </lineage>
</organism>